<feature type="signal peptide" evidence="3">
    <location>
        <begin position="1"/>
        <end position="23"/>
    </location>
</feature>
<protein>
    <submittedName>
        <fullName evidence="5">Preprotein translocase subunit Tim44</fullName>
    </submittedName>
</protein>
<feature type="transmembrane region" description="Helical" evidence="2">
    <location>
        <begin position="60"/>
        <end position="80"/>
    </location>
</feature>
<dbReference type="Proteomes" id="UP000250163">
    <property type="component" value="Chromosome MORIYA"/>
</dbReference>
<dbReference type="EMBL" id="LS483250">
    <property type="protein sequence ID" value="SQD77223.1"/>
    <property type="molecule type" value="Genomic_DNA"/>
</dbReference>
<feature type="region of interest" description="Disordered" evidence="1">
    <location>
        <begin position="34"/>
        <end position="53"/>
    </location>
</feature>
<keyword evidence="6" id="KW-1185">Reference proteome</keyword>
<keyword evidence="3" id="KW-0732">Signal</keyword>
<dbReference type="AlphaFoldDB" id="A0A330LKI2"/>
<evidence type="ECO:0000259" key="4">
    <source>
        <dbReference type="SMART" id="SM00978"/>
    </source>
</evidence>
<dbReference type="InterPro" id="IPR032710">
    <property type="entry name" value="NTF2-like_dom_sf"/>
</dbReference>
<dbReference type="SMART" id="SM00978">
    <property type="entry name" value="Tim44"/>
    <property type="match status" value="1"/>
</dbReference>
<gene>
    <name evidence="5" type="ORF">MORIYA_0745</name>
</gene>
<dbReference type="PANTHER" id="PTHR41542">
    <property type="entry name" value="BLL5807 PROTEIN"/>
    <property type="match status" value="1"/>
</dbReference>
<dbReference type="Pfam" id="PF04280">
    <property type="entry name" value="Tim44"/>
    <property type="match status" value="1"/>
</dbReference>
<evidence type="ECO:0000256" key="2">
    <source>
        <dbReference type="SAM" id="Phobius"/>
    </source>
</evidence>
<organism evidence="5 6">
    <name type="scientific">Moritella yayanosii</name>
    <dbReference type="NCBI Taxonomy" id="69539"/>
    <lineage>
        <taxon>Bacteria</taxon>
        <taxon>Pseudomonadati</taxon>
        <taxon>Pseudomonadota</taxon>
        <taxon>Gammaproteobacteria</taxon>
        <taxon>Alteromonadales</taxon>
        <taxon>Moritellaceae</taxon>
        <taxon>Moritella</taxon>
    </lineage>
</organism>
<accession>A0A330LKI2</accession>
<dbReference type="SUPFAM" id="SSF54427">
    <property type="entry name" value="NTF2-like"/>
    <property type="match status" value="1"/>
</dbReference>
<reference evidence="6" key="1">
    <citation type="submission" date="2018-05" db="EMBL/GenBank/DDBJ databases">
        <authorList>
            <person name="Cea G.-C."/>
            <person name="William W."/>
        </authorList>
    </citation>
    <scope>NUCLEOTIDE SEQUENCE [LARGE SCALE GENOMIC DNA]</scope>
    <source>
        <strain evidence="6">DB21MT 5</strain>
    </source>
</reference>
<dbReference type="InterPro" id="IPR007379">
    <property type="entry name" value="Tim44-like_dom"/>
</dbReference>
<evidence type="ECO:0000313" key="6">
    <source>
        <dbReference type="Proteomes" id="UP000250163"/>
    </source>
</evidence>
<feature type="transmembrane region" description="Helical" evidence="2">
    <location>
        <begin position="87"/>
        <end position="104"/>
    </location>
</feature>
<dbReference type="KEGG" id="mya:MORIYA_0745"/>
<keyword evidence="2" id="KW-1133">Transmembrane helix</keyword>
<name>A0A330LKI2_9GAMM</name>
<evidence type="ECO:0000256" key="3">
    <source>
        <dbReference type="SAM" id="SignalP"/>
    </source>
</evidence>
<keyword evidence="2" id="KW-0472">Membrane</keyword>
<dbReference type="PANTHER" id="PTHR41542:SF1">
    <property type="entry name" value="BLL5807 PROTEIN"/>
    <property type="match status" value="1"/>
</dbReference>
<evidence type="ECO:0000313" key="5">
    <source>
        <dbReference type="EMBL" id="SQD77223.1"/>
    </source>
</evidence>
<feature type="domain" description="Tim44-like" evidence="4">
    <location>
        <begin position="146"/>
        <end position="277"/>
    </location>
</feature>
<proteinExistence type="predicted"/>
<dbReference type="Gene3D" id="3.10.450.240">
    <property type="match status" value="1"/>
</dbReference>
<sequence>MKNILTVLMMVFAFSLAAPEVHAKKFGGSKSFGKSYKTAPQKQTPAAATPAKQGMSKKGMLGGMLGGLLVGGLIASMFGGAFEGFQFMDMIIMAGVAFLLFRLFKGMMQAKAASQQGSPQPASGPAFRQEAQPDATFNTASQGGFAGSSNDVPFNLPADFDLTSFLSGARSHYNTLQKAWNENDLETIQEYVSIELYNELRVQRKELEGEQHTEVMFLDVELVRAESTASLSQVSVKFNGRYRDGHEDVEADINEVWHLERDLTQEDAPWLITGIEQ</sequence>
<dbReference type="RefSeq" id="WP_112712748.1">
    <property type="nucleotide sequence ID" value="NZ_LS483250.1"/>
</dbReference>
<evidence type="ECO:0000256" key="1">
    <source>
        <dbReference type="SAM" id="MobiDB-lite"/>
    </source>
</evidence>
<keyword evidence="2" id="KW-0812">Transmembrane</keyword>
<feature type="chain" id="PRO_5016298011" evidence="3">
    <location>
        <begin position="24"/>
        <end position="277"/>
    </location>
</feature>
<dbReference type="OrthoDB" id="5298777at2"/>